<dbReference type="InterPro" id="IPR047157">
    <property type="entry name" value="PHRF1/Atg35"/>
</dbReference>
<dbReference type="SMART" id="SM00184">
    <property type="entry name" value="RING"/>
    <property type="match status" value="2"/>
</dbReference>
<dbReference type="EMBL" id="RJVU01037426">
    <property type="protein sequence ID" value="ROL46615.1"/>
    <property type="molecule type" value="Genomic_DNA"/>
</dbReference>
<dbReference type="Proteomes" id="UP000281406">
    <property type="component" value="Unassembled WGS sequence"/>
</dbReference>
<feature type="compositionally biased region" description="Acidic residues" evidence="5">
    <location>
        <begin position="29"/>
        <end position="77"/>
    </location>
</feature>
<dbReference type="CDD" id="cd15536">
    <property type="entry name" value="PHD_PHRF1"/>
    <property type="match status" value="1"/>
</dbReference>
<dbReference type="InterPro" id="IPR013083">
    <property type="entry name" value="Znf_RING/FYVE/PHD"/>
</dbReference>
<feature type="compositionally biased region" description="Basic residues" evidence="5">
    <location>
        <begin position="328"/>
        <end position="344"/>
    </location>
</feature>
<dbReference type="PROSITE" id="PS50089">
    <property type="entry name" value="ZF_RING_2"/>
    <property type="match status" value="1"/>
</dbReference>
<dbReference type="InterPro" id="IPR019787">
    <property type="entry name" value="Znf_PHD-finger"/>
</dbReference>
<feature type="compositionally biased region" description="Polar residues" evidence="5">
    <location>
        <begin position="1831"/>
        <end position="1840"/>
    </location>
</feature>
<feature type="region of interest" description="Disordered" evidence="5">
    <location>
        <begin position="528"/>
        <end position="820"/>
    </location>
</feature>
<evidence type="ECO:0000256" key="3">
    <source>
        <dbReference type="ARBA" id="ARBA00022833"/>
    </source>
</evidence>
<keyword evidence="2 4" id="KW-0863">Zinc-finger</keyword>
<comment type="caution">
    <text evidence="8">The sequence shown here is derived from an EMBL/GenBank/DDBJ whole genome shotgun (WGS) entry which is preliminary data.</text>
</comment>
<feature type="compositionally biased region" description="Low complexity" evidence="5">
    <location>
        <begin position="755"/>
        <end position="783"/>
    </location>
</feature>
<feature type="domain" description="RING-type" evidence="7">
    <location>
        <begin position="105"/>
        <end position="146"/>
    </location>
</feature>
<dbReference type="PROSITE" id="PS01359">
    <property type="entry name" value="ZF_PHD_1"/>
    <property type="match status" value="1"/>
</dbReference>
<feature type="compositionally biased region" description="Polar residues" evidence="5">
    <location>
        <begin position="1747"/>
        <end position="1763"/>
    </location>
</feature>
<dbReference type="PANTHER" id="PTHR12618">
    <property type="entry name" value="PHD AND RING FINGER DOMAIN-CONTAINING PROTEIN 1"/>
    <property type="match status" value="1"/>
</dbReference>
<feature type="compositionally biased region" description="Polar residues" evidence="5">
    <location>
        <begin position="923"/>
        <end position="938"/>
    </location>
</feature>
<feature type="region of interest" description="Disordered" evidence="5">
    <location>
        <begin position="1522"/>
        <end position="1547"/>
    </location>
</feature>
<feature type="region of interest" description="Disordered" evidence="5">
    <location>
        <begin position="325"/>
        <end position="397"/>
    </location>
</feature>
<dbReference type="InterPro" id="IPR017907">
    <property type="entry name" value="Znf_RING_CS"/>
</dbReference>
<feature type="compositionally biased region" description="Basic and acidic residues" evidence="5">
    <location>
        <begin position="945"/>
        <end position="962"/>
    </location>
</feature>
<dbReference type="InterPro" id="IPR019786">
    <property type="entry name" value="Zinc_finger_PHD-type_CS"/>
</dbReference>
<keyword evidence="1" id="KW-0479">Metal-binding</keyword>
<feature type="compositionally biased region" description="Basic and acidic residues" evidence="5">
    <location>
        <begin position="1172"/>
        <end position="1197"/>
    </location>
</feature>
<dbReference type="SMART" id="SM00249">
    <property type="entry name" value="PHD"/>
    <property type="match status" value="1"/>
</dbReference>
<dbReference type="Pfam" id="PF00628">
    <property type="entry name" value="PHD"/>
    <property type="match status" value="1"/>
</dbReference>
<evidence type="ECO:0000313" key="8">
    <source>
        <dbReference type="EMBL" id="ROL46615.1"/>
    </source>
</evidence>
<feature type="compositionally biased region" description="Basic residues" evidence="5">
    <location>
        <begin position="359"/>
        <end position="379"/>
    </location>
</feature>
<feature type="region of interest" description="Disordered" evidence="5">
    <location>
        <begin position="1930"/>
        <end position="1955"/>
    </location>
</feature>
<feature type="region of interest" description="Disordered" evidence="5">
    <location>
        <begin position="1"/>
        <end position="98"/>
    </location>
</feature>
<evidence type="ECO:0000259" key="7">
    <source>
        <dbReference type="PROSITE" id="PS50089"/>
    </source>
</evidence>
<feature type="compositionally biased region" description="Low complexity" evidence="5">
    <location>
        <begin position="695"/>
        <end position="719"/>
    </location>
</feature>
<evidence type="ECO:0000256" key="2">
    <source>
        <dbReference type="ARBA" id="ARBA00022771"/>
    </source>
</evidence>
<dbReference type="CDD" id="cd16635">
    <property type="entry name" value="mRING-HC-C3HC3D_PHRF1"/>
    <property type="match status" value="1"/>
</dbReference>
<feature type="compositionally biased region" description="Low complexity" evidence="5">
    <location>
        <begin position="598"/>
        <end position="611"/>
    </location>
</feature>
<feature type="compositionally biased region" description="Basic residues" evidence="5">
    <location>
        <begin position="1087"/>
        <end position="1097"/>
    </location>
</feature>
<feature type="domain" description="PHD-type" evidence="6">
    <location>
        <begin position="185"/>
        <end position="235"/>
    </location>
</feature>
<feature type="compositionally biased region" description="Polar residues" evidence="5">
    <location>
        <begin position="728"/>
        <end position="739"/>
    </location>
</feature>
<dbReference type="Pfam" id="PF13639">
    <property type="entry name" value="zf-RING_2"/>
    <property type="match status" value="1"/>
</dbReference>
<dbReference type="InterPro" id="IPR001841">
    <property type="entry name" value="Znf_RING"/>
</dbReference>
<feature type="compositionally biased region" description="Polar residues" evidence="5">
    <location>
        <begin position="534"/>
        <end position="557"/>
    </location>
</feature>
<dbReference type="InterPro" id="IPR011011">
    <property type="entry name" value="Znf_FYVE_PHD"/>
</dbReference>
<dbReference type="GO" id="GO:0008270">
    <property type="term" value="F:zinc ion binding"/>
    <property type="evidence" value="ECO:0007669"/>
    <property type="project" value="UniProtKB-KW"/>
</dbReference>
<feature type="region of interest" description="Disordered" evidence="5">
    <location>
        <begin position="1803"/>
        <end position="1861"/>
    </location>
</feature>
<feature type="region of interest" description="Disordered" evidence="5">
    <location>
        <begin position="833"/>
        <end position="1271"/>
    </location>
</feature>
<feature type="region of interest" description="Disordered" evidence="5">
    <location>
        <begin position="240"/>
        <end position="276"/>
    </location>
</feature>
<feature type="region of interest" description="Disordered" evidence="5">
    <location>
        <begin position="1734"/>
        <end position="1791"/>
    </location>
</feature>
<dbReference type="PANTHER" id="PTHR12618:SF20">
    <property type="entry name" value="PHD AND RING FINGER DOMAIN-CONTAINING PROTEIN 1"/>
    <property type="match status" value="1"/>
</dbReference>
<evidence type="ECO:0000256" key="4">
    <source>
        <dbReference type="PROSITE-ProRule" id="PRU00175"/>
    </source>
</evidence>
<feature type="region of interest" description="Disordered" evidence="5">
    <location>
        <begin position="1691"/>
        <end position="1713"/>
    </location>
</feature>
<dbReference type="InterPro" id="IPR057031">
    <property type="entry name" value="SFR19-like_C"/>
</dbReference>
<reference evidence="8 9" key="1">
    <citation type="submission" date="2018-10" db="EMBL/GenBank/DDBJ databases">
        <title>Genome assembly for a Yunnan-Guizhou Plateau 3E fish, Anabarilius grahami (Regan), and its evolutionary and genetic applications.</title>
        <authorList>
            <person name="Jiang W."/>
        </authorList>
    </citation>
    <scope>NUCLEOTIDE SEQUENCE [LARGE SCALE GENOMIC DNA]</scope>
    <source>
        <strain evidence="8">AG-KIZ</strain>
        <tissue evidence="8">Muscle</tissue>
    </source>
</reference>
<dbReference type="PROSITE" id="PS50016">
    <property type="entry name" value="ZF_PHD_2"/>
    <property type="match status" value="1"/>
</dbReference>
<sequence>MDEEDSQDELINRNVSHGKGKRPAMSIISDDEDDSEDEGESEEGETGSEEDDDDEVEDVLDGEEEEEDDEGESENEDSGNILEGAAGNVPVDAAGLSSDEDSEKCPICLNSFHEQPVATPESCEHYFCLDCILEWSKNANSCPVDRIVFNNILLRKCHGGKVQKTIAVKKPVKPGEEQVDVDLDQTSCEVCGGRDREDRLLLCDGCDAGYHMECLTPPLDAVPVEEWFCPECIANNRTSGSEQISEEESSSLPTTSHSRARPTRAIARTQQSERVRANVNRHRITQARTAAQLAPRYMMQSTWLDETINAVVAGLNTAVYVRDLTPRPRSRRRRKTVKRRKTKSKSSAISEGKTTKSMGVRRRRKRKVRKSKFRRKLVKKKETNSRGRIARNLGIKKPKPGSIIPSVYRPSEYSLGSMRAEIGAASLSVYGDPFDLDPFDDREDEIQVPTTSSVLDAKRRGLSRSALRSHQPVARPISAGLSRQGVSIPQVEGPVPDLLGSILSGQSMLLMDSSDVVINRDGSLKATKPVSLSLPRNTTPRESSSGETTNTPNSETSPIHPFEQPGPSSSPLRRPTPVHNSHGSCSTPQNPTSPPIHSPHLPHSHPSPLGHPHMHPGALHRPITLNPPRPGNGHLSTNGIRGQPLARVSNSPSDSPHQDKEGTARQPPVRKPPPKPVWVDVSVLPRIPKIKRDSTSSANSSSDSSSSALPGSSATSLAGNTGRERTVDQQGMGTSQQNRAVDAPRQRADRTGAASSFSSSFTSTTSSLSASTNSRPSSSSVSFRINTSGNPWQARRLPASGGTLTGNDEESLKKSNKSKQILLSLRRKVKEEKCEVYDPFNPTGSDSSDNEPEGEGLDVSTQNTESRVAVGVNEDACHQIKSEPMSEDSDMERDSEMCAEVKTEPDPCRDKPCKQSPHHSDTIDSQATSGASLNSTICEASIDPGSRETPESPFRKTQEHSRSSLSCSDRNVKLEVKSEPEAEPPPVRLQSKSLEESLANLQQASKGNGVCKELPSVSGAFNANITERPHQSQCKDRKRSPSTSQSLSSKDSHKKKHSRSKEKRSRSRSRDRRRSRSKSKERQRSRSKERRRPRSRDRRCSSSSSSRERKTSGRRVSRERNDNRGRERRKKRSKERRRSRSFSRSRSRERRRTSKDKGENRLKRQKSRSRSTSRERKRRDDRSETSRRTERSSHKSAEPMSTELHEPAVGSIKSTTTVKTEKDARAHEYGTASFKPSIKQETRLVDITTYGLGSSRHGDQTRAVKESKEDVSLELLKPKKLKREEPRPISAVKELKDFKKEEELCLNLYGELDGESATHGLGSSKHGDRTKTVKESKVNVSLELLKPKKLKREEPRPISAVKEFKDFKKEEELRLNLYGELDGESATHDLGSSKHGDRTKTVKESKENVSLELLKPKKLKREEPRPISAVKELKDFKKEEELCLNLYGELDGESATYGLGSSKHGEQTKTVKESKENVSFELLKPKKFKEEEPRPISTVKELKDFKKEELGLILYGELDGESATYGLGSSKHGDQTRTDKESREDVSLEVLKPKQFKQEEPRPISAVKELKDFKKEEEVGLNCGELYGVKEMKNEEMMSLNIFSTESPNRNEMNLNSADLEKSLTGFQDEMKVQEMVEPKKNKIEQIWPDEDDSPSCSDNPLVISLDTPDIDPVNCKKEPTESYHLPLLEEDMELSPLQPPDPPIKQEPVMSSDEDISVDFLIDNLDFIKKEMSESSVADSTEDPKSTTPEAPTGNKQITETVTAGAKSKPQGKRVTWNLQEPVEPQSEKLSKLALFKLKLKQEGSRRSATSQQTSSQDKALSKADAKLTATVSSLSPQDESSKPKSRKEAIQDPNQKDKYMKKLHMQERAIEEVKLAIKPFYQKRDITKEEYKEILRKAVQKVCHSKSGEINPLKVVNLVKAYVDKYKHARKHKKDETGQCQNADVPKDFQTSV</sequence>
<organism evidence="8 9">
    <name type="scientific">Anabarilius grahami</name>
    <name type="common">Kanglang fish</name>
    <name type="synonym">Barilius grahami</name>
    <dbReference type="NCBI Taxonomy" id="495550"/>
    <lineage>
        <taxon>Eukaryota</taxon>
        <taxon>Metazoa</taxon>
        <taxon>Chordata</taxon>
        <taxon>Craniata</taxon>
        <taxon>Vertebrata</taxon>
        <taxon>Euteleostomi</taxon>
        <taxon>Actinopterygii</taxon>
        <taxon>Neopterygii</taxon>
        <taxon>Teleostei</taxon>
        <taxon>Ostariophysi</taxon>
        <taxon>Cypriniformes</taxon>
        <taxon>Xenocyprididae</taxon>
        <taxon>Xenocypridinae</taxon>
        <taxon>Xenocypridinae incertae sedis</taxon>
        <taxon>Anabarilius</taxon>
    </lineage>
</organism>
<dbReference type="SUPFAM" id="SSF57850">
    <property type="entry name" value="RING/U-box"/>
    <property type="match status" value="1"/>
</dbReference>
<feature type="compositionally biased region" description="Basic and acidic residues" evidence="5">
    <location>
        <begin position="1256"/>
        <end position="1271"/>
    </location>
</feature>
<gene>
    <name evidence="8" type="ORF">DPX16_7455</name>
</gene>
<feature type="compositionally biased region" description="Basic and acidic residues" evidence="5">
    <location>
        <begin position="1385"/>
        <end position="1409"/>
    </location>
</feature>
<feature type="compositionally biased region" description="Polar residues" evidence="5">
    <location>
        <begin position="578"/>
        <end position="590"/>
    </location>
</feature>
<dbReference type="PROSITE" id="PS00518">
    <property type="entry name" value="ZF_RING_1"/>
    <property type="match status" value="1"/>
</dbReference>
<dbReference type="InterPro" id="IPR001965">
    <property type="entry name" value="Znf_PHD"/>
</dbReference>
<keyword evidence="9" id="KW-1185">Reference proteome</keyword>
<dbReference type="Gene3D" id="3.30.40.10">
    <property type="entry name" value="Zinc/RING finger domain, C3HC4 (zinc finger)"/>
    <property type="match status" value="2"/>
</dbReference>
<feature type="compositionally biased region" description="Basic and acidic residues" evidence="5">
    <location>
        <begin position="1841"/>
        <end position="1861"/>
    </location>
</feature>
<feature type="compositionally biased region" description="Basic and acidic residues" evidence="5">
    <location>
        <begin position="1219"/>
        <end position="1228"/>
    </location>
</feature>
<dbReference type="Pfam" id="PF23030">
    <property type="entry name" value="SCAF11-like_C"/>
    <property type="match status" value="1"/>
</dbReference>
<feature type="compositionally biased region" description="Basic residues" evidence="5">
    <location>
        <begin position="1052"/>
        <end position="1077"/>
    </location>
</feature>
<evidence type="ECO:0000259" key="6">
    <source>
        <dbReference type="PROSITE" id="PS50016"/>
    </source>
</evidence>
<feature type="compositionally biased region" description="Basic and acidic residues" evidence="5">
    <location>
        <begin position="970"/>
        <end position="980"/>
    </location>
</feature>
<feature type="compositionally biased region" description="Basic and acidic residues" evidence="5">
    <location>
        <begin position="1106"/>
        <end position="1125"/>
    </location>
</feature>
<feature type="compositionally biased region" description="Basic and acidic residues" evidence="5">
    <location>
        <begin position="892"/>
        <end position="922"/>
    </location>
</feature>
<feature type="region of interest" description="Disordered" evidence="5">
    <location>
        <begin position="1640"/>
        <end position="1679"/>
    </location>
</feature>
<name>A0A3N0YK25_ANAGA</name>
<evidence type="ECO:0000256" key="5">
    <source>
        <dbReference type="SAM" id="MobiDB-lite"/>
    </source>
</evidence>
<feature type="compositionally biased region" description="Basic residues" evidence="5">
    <location>
        <begin position="1126"/>
        <end position="1154"/>
    </location>
</feature>
<dbReference type="SUPFAM" id="SSF57903">
    <property type="entry name" value="FYVE/PHD zinc finger"/>
    <property type="match status" value="1"/>
</dbReference>
<keyword evidence="3" id="KW-0862">Zinc</keyword>
<proteinExistence type="predicted"/>
<feature type="compositionally biased region" description="Low complexity" evidence="5">
    <location>
        <begin position="1808"/>
        <end position="1818"/>
    </location>
</feature>
<evidence type="ECO:0000256" key="1">
    <source>
        <dbReference type="ARBA" id="ARBA00022723"/>
    </source>
</evidence>
<feature type="compositionally biased region" description="Basic and acidic residues" evidence="5">
    <location>
        <begin position="1531"/>
        <end position="1546"/>
    </location>
</feature>
<evidence type="ECO:0000313" key="9">
    <source>
        <dbReference type="Proteomes" id="UP000281406"/>
    </source>
</evidence>
<feature type="region of interest" description="Disordered" evidence="5">
    <location>
        <begin position="1383"/>
        <end position="1409"/>
    </location>
</feature>
<accession>A0A3N0YK25</accession>
<dbReference type="OrthoDB" id="1935339at2759"/>
<protein>
    <submittedName>
        <fullName evidence="8">PHD and RING finger domain-containing protein 1</fullName>
    </submittedName>
</protein>